<dbReference type="KEGG" id="pfb:VO64_4988"/>
<organism evidence="1 2">
    <name type="scientific">Pseudomonas synxantha</name>
    <dbReference type="NCBI Taxonomy" id="47883"/>
    <lineage>
        <taxon>Bacteria</taxon>
        <taxon>Pseudomonadati</taxon>
        <taxon>Pseudomonadota</taxon>
        <taxon>Gammaproteobacteria</taxon>
        <taxon>Pseudomonadales</taxon>
        <taxon>Pseudomonadaceae</taxon>
        <taxon>Pseudomonas</taxon>
    </lineage>
</organism>
<evidence type="ECO:0000313" key="2">
    <source>
        <dbReference type="Proteomes" id="UP000033099"/>
    </source>
</evidence>
<dbReference type="AlphaFoldDB" id="A0AAU8TVQ7"/>
<proteinExistence type="predicted"/>
<dbReference type="Proteomes" id="UP000033099">
    <property type="component" value="Chromosome"/>
</dbReference>
<protein>
    <submittedName>
        <fullName evidence="1">Uncharacterized protein</fullName>
    </submittedName>
</protein>
<evidence type="ECO:0000313" key="1">
    <source>
        <dbReference type="EMBL" id="AKA85534.1"/>
    </source>
</evidence>
<gene>
    <name evidence="1" type="ORF">VO64_4988</name>
</gene>
<sequence length="39" mass="4461">MLALMPEAKKIPDAYRGFFLGSHIQRLNRSTSEYCVFAV</sequence>
<accession>A0AAU8TVQ7</accession>
<reference evidence="1 2" key="1">
    <citation type="journal article" date="2015" name="Genome Announc.">
        <title>Complete Genome Sequence of Biocontrol Strain Pseudomonas fluorescens LBUM223.</title>
        <authorList>
            <person name="Roquigny R."/>
            <person name="Arseneault T."/>
            <person name="Gadkar V.J."/>
            <person name="Novinscak A."/>
            <person name="Joly D.L."/>
            <person name="Filion M."/>
        </authorList>
    </citation>
    <scope>NUCLEOTIDE SEQUENCE [LARGE SCALE GENOMIC DNA]</scope>
    <source>
        <strain evidence="1 2">LBUM223</strain>
    </source>
</reference>
<dbReference type="EMBL" id="CP011117">
    <property type="protein sequence ID" value="AKA85534.1"/>
    <property type="molecule type" value="Genomic_DNA"/>
</dbReference>
<name>A0AAU8TVQ7_9PSED</name>